<dbReference type="CDD" id="cd07381">
    <property type="entry name" value="MPP_CapA"/>
    <property type="match status" value="1"/>
</dbReference>
<accession>A0A6J4QFE5</accession>
<dbReference type="AlphaFoldDB" id="A0A6J4QFE5"/>
<dbReference type="PANTHER" id="PTHR33393">
    <property type="entry name" value="POLYGLUTAMINE SYNTHESIS ACCESSORY PROTEIN RV0574C-RELATED"/>
    <property type="match status" value="1"/>
</dbReference>
<organism evidence="3">
    <name type="scientific">uncultured Rubrobacteraceae bacterium</name>
    <dbReference type="NCBI Taxonomy" id="349277"/>
    <lineage>
        <taxon>Bacteria</taxon>
        <taxon>Bacillati</taxon>
        <taxon>Actinomycetota</taxon>
        <taxon>Rubrobacteria</taxon>
        <taxon>Rubrobacterales</taxon>
        <taxon>Rubrobacteraceae</taxon>
        <taxon>environmental samples</taxon>
    </lineage>
</organism>
<name>A0A6J4QFE5_9ACTN</name>
<proteinExistence type="inferred from homology"/>
<dbReference type="EMBL" id="CADCVG010000003">
    <property type="protein sequence ID" value="CAA9442529.1"/>
    <property type="molecule type" value="Genomic_DNA"/>
</dbReference>
<gene>
    <name evidence="3" type="ORF">AVDCRST_MAG14-88</name>
</gene>
<dbReference type="InterPro" id="IPR029052">
    <property type="entry name" value="Metallo-depent_PP-like"/>
</dbReference>
<dbReference type="PANTHER" id="PTHR33393:SF13">
    <property type="entry name" value="PGA BIOSYNTHESIS PROTEIN CAPA"/>
    <property type="match status" value="1"/>
</dbReference>
<dbReference type="SUPFAM" id="SSF56300">
    <property type="entry name" value="Metallo-dependent phosphatases"/>
    <property type="match status" value="1"/>
</dbReference>
<evidence type="ECO:0000313" key="3">
    <source>
        <dbReference type="EMBL" id="CAA9442529.1"/>
    </source>
</evidence>
<comment type="similarity">
    <text evidence="1">Belongs to the CapA family.</text>
</comment>
<sequence length="367" mass="39429">MDAGLTLVFTGDLAPQRPLGDERDGPREVWEYLRSTDLAMINLELPLTNADVPADKAITLRADPGIASSIREAGVDVATVANNHALDYGTEGLLETIEVLEDAGIAMVGGGTTLDKAIQPAILYAGSCTVAVFGLASTLPPGYAAGPRRSGIAPLRANSRFRIDGVTLDEQPGISPWVETEIVEEDVRRVCERIVEVRSEVDLVVVQVHWGIPNGWCAAFQGPLADYQRPLGHALVDAGADLIVGHHPHTVHGVERYGQGLIAYSLGNFLFHSMAAEENLSVAENSPPYDLASLQTGKALETVLMEVRVQDGRMRRARFLPACMDEKGEPEFLSGARTRAVLDRLVHQSATLATSVEIRAGEAVIDL</sequence>
<reference evidence="3" key="1">
    <citation type="submission" date="2020-02" db="EMBL/GenBank/DDBJ databases">
        <authorList>
            <person name="Meier V. D."/>
        </authorList>
    </citation>
    <scope>NUCLEOTIDE SEQUENCE</scope>
    <source>
        <strain evidence="3">AVDCRST_MAG14</strain>
    </source>
</reference>
<feature type="domain" description="Capsule synthesis protein CapA" evidence="2">
    <location>
        <begin position="6"/>
        <end position="273"/>
    </location>
</feature>
<dbReference type="InterPro" id="IPR052169">
    <property type="entry name" value="CW_Biosynth-Accessory"/>
</dbReference>
<dbReference type="InterPro" id="IPR019079">
    <property type="entry name" value="Capsule_synth_CapA"/>
</dbReference>
<protein>
    <recommendedName>
        <fullName evidence="2">Capsule synthesis protein CapA domain-containing protein</fullName>
    </recommendedName>
</protein>
<dbReference type="Gene3D" id="3.60.21.10">
    <property type="match status" value="1"/>
</dbReference>
<dbReference type="Pfam" id="PF09587">
    <property type="entry name" value="PGA_cap"/>
    <property type="match status" value="1"/>
</dbReference>
<evidence type="ECO:0000259" key="2">
    <source>
        <dbReference type="SMART" id="SM00854"/>
    </source>
</evidence>
<dbReference type="SMART" id="SM00854">
    <property type="entry name" value="PGA_cap"/>
    <property type="match status" value="1"/>
</dbReference>
<evidence type="ECO:0000256" key="1">
    <source>
        <dbReference type="ARBA" id="ARBA00005662"/>
    </source>
</evidence>